<dbReference type="RefSeq" id="WP_073387791.1">
    <property type="nucleotide sequence ID" value="NZ_FQVU01000002.1"/>
</dbReference>
<dbReference type="OrthoDB" id="9802561at2"/>
<name>A0A1M5GUG7_9ACTN</name>
<dbReference type="AlphaFoldDB" id="A0A1M5GUG7"/>
<evidence type="ECO:0000313" key="5">
    <source>
        <dbReference type="Proteomes" id="UP000186132"/>
    </source>
</evidence>
<keyword evidence="1 3" id="KW-0808">Transferase</keyword>
<comment type="pathway">
    <text evidence="3">Isoprenoid biosynthesis; isopentenyl diphosphate biosynthesis via DXP pathway; isopentenyl diphosphate from 1-deoxy-D-xylulose 5-phosphate: step 2/6.</text>
</comment>
<dbReference type="GO" id="GO:0019288">
    <property type="term" value="P:isopentenyl diphosphate biosynthetic process, methylerythritol 4-phosphate pathway"/>
    <property type="evidence" value="ECO:0007669"/>
    <property type="project" value="UniProtKB-UniRule"/>
</dbReference>
<dbReference type="InterPro" id="IPR029044">
    <property type="entry name" value="Nucleotide-diphossugar_trans"/>
</dbReference>
<dbReference type="Gene3D" id="3.40.50.720">
    <property type="entry name" value="NAD(P)-binding Rossmann-like Domain"/>
    <property type="match status" value="1"/>
</dbReference>
<evidence type="ECO:0000313" key="4">
    <source>
        <dbReference type="EMBL" id="SHG07062.1"/>
    </source>
</evidence>
<dbReference type="UniPathway" id="UPA00056">
    <property type="reaction ID" value="UER00093"/>
</dbReference>
<comment type="function">
    <text evidence="3">Catalyzes the formation of 4-diphosphocytidyl-2-C-methyl-D-erythritol from CTP and 2-C-methyl-D-erythritol 4-phosphate (MEP).</text>
</comment>
<dbReference type="EC" id="2.7.7.60" evidence="3"/>
<dbReference type="Proteomes" id="UP000186132">
    <property type="component" value="Unassembled WGS sequence"/>
</dbReference>
<protein>
    <recommendedName>
        <fullName evidence="3">2-C-methyl-D-erythritol 4-phosphate cytidylyltransferase</fullName>
        <ecNumber evidence="3">2.7.7.60</ecNumber>
    </recommendedName>
    <alternativeName>
        <fullName evidence="3">4-diphosphocytidyl-2C-methyl-D-erythritol synthase</fullName>
    </alternativeName>
    <alternativeName>
        <fullName evidence="3">MEP cytidylyltransferase</fullName>
        <shortName evidence="3">MCT</shortName>
    </alternativeName>
</protein>
<feature type="site" description="Positions MEP for the nucleophilic attack" evidence="3">
    <location>
        <position position="222"/>
    </location>
</feature>
<dbReference type="InterPro" id="IPR036291">
    <property type="entry name" value="NAD(P)-bd_dom_sf"/>
</dbReference>
<dbReference type="SUPFAM" id="SSF51735">
    <property type="entry name" value="NAD(P)-binding Rossmann-fold domains"/>
    <property type="match status" value="1"/>
</dbReference>
<feature type="site" description="Positions MEP for the nucleophilic attack" evidence="3">
    <location>
        <position position="163"/>
    </location>
</feature>
<sequence length="495" mass="52681">MSAPQGQQLRTVAVVLAGGTGSRVGLDRPKQLLKVAGRTVIEHTVEALHECPEIDEIIVMMAADFVADAEALLLGRPSLPKVTRVLPGGSGRNESTLAALAALGPQECNVLFHDAVRPLLPPGVVRECVEALRTHEAVDVAIASADTVIEVDDDDRIVAIPDRSHLRRGQTPQGFRISTIRRAYELAAADPDFRATDDCGVVLRYLPDVPIHVVPGDEQNMKVTYPIDLFLVDKLFQLSSHFAHHGGSAALADTLRGRTVVVFGGSYGIGADVVRLAEAAGCRVFSFSRSSTGTHVEDAAEVAAALEQAAAATGRIDAVVLSAAQLITGPLATMDDATIRGQLDTNLLGPIVVARASAPYLRETRGHLVLFTSSSYTRGRADYSLYSATKAACVNLAQALADEWSDDGVHVNVVNPERTRTPMREQAFGPEPEGALLDSETVAETVLGLLASEMTGHVVDVRRHDREPQGVVEAVDEVIEQAAEDAGVDRSVDVL</sequence>
<proteinExistence type="inferred from homology"/>
<dbReference type="InterPro" id="IPR001228">
    <property type="entry name" value="IspD"/>
</dbReference>
<dbReference type="GO" id="GO:0050518">
    <property type="term" value="F:2-C-methyl-D-erythritol 4-phosphate cytidylyltransferase activity"/>
    <property type="evidence" value="ECO:0007669"/>
    <property type="project" value="UniProtKB-UniRule"/>
</dbReference>
<keyword evidence="5" id="KW-1185">Reference proteome</keyword>
<dbReference type="PANTHER" id="PTHR32125">
    <property type="entry name" value="2-C-METHYL-D-ERYTHRITOL 4-PHOSPHATE CYTIDYLYLTRANSFERASE, CHLOROPLASTIC"/>
    <property type="match status" value="1"/>
</dbReference>
<dbReference type="InterPro" id="IPR050088">
    <property type="entry name" value="IspD/TarI_cytidylyltransf_bact"/>
</dbReference>
<dbReference type="FunFam" id="3.90.550.10:FF:000003">
    <property type="entry name" value="2-C-methyl-D-erythritol 4-phosphate cytidylyltransferase"/>
    <property type="match status" value="1"/>
</dbReference>
<evidence type="ECO:0000256" key="1">
    <source>
        <dbReference type="ARBA" id="ARBA00022679"/>
    </source>
</evidence>
<evidence type="ECO:0000256" key="2">
    <source>
        <dbReference type="ARBA" id="ARBA00022695"/>
    </source>
</evidence>
<dbReference type="InterPro" id="IPR012115">
    <property type="entry name" value="CDP-ribitol_syn"/>
</dbReference>
<organism evidence="4 5">
    <name type="scientific">Jatrophihabitans endophyticus</name>
    <dbReference type="NCBI Taxonomy" id="1206085"/>
    <lineage>
        <taxon>Bacteria</taxon>
        <taxon>Bacillati</taxon>
        <taxon>Actinomycetota</taxon>
        <taxon>Actinomycetes</taxon>
        <taxon>Jatrophihabitantales</taxon>
        <taxon>Jatrophihabitantaceae</taxon>
        <taxon>Jatrophihabitans</taxon>
    </lineage>
</organism>
<dbReference type="Pfam" id="PF00106">
    <property type="entry name" value="adh_short"/>
    <property type="match status" value="1"/>
</dbReference>
<dbReference type="InterPro" id="IPR002347">
    <property type="entry name" value="SDR_fam"/>
</dbReference>
<dbReference type="Pfam" id="PF01128">
    <property type="entry name" value="IspD"/>
    <property type="match status" value="1"/>
</dbReference>
<dbReference type="STRING" id="1206085.SAMN05443575_1288"/>
<dbReference type="CDD" id="cd05233">
    <property type="entry name" value="SDR_c"/>
    <property type="match status" value="1"/>
</dbReference>
<feature type="site" description="Transition state stabilizer" evidence="3">
    <location>
        <position position="23"/>
    </location>
</feature>
<dbReference type="Gene3D" id="3.90.550.10">
    <property type="entry name" value="Spore Coat Polysaccharide Biosynthesis Protein SpsA, Chain A"/>
    <property type="match status" value="1"/>
</dbReference>
<comment type="catalytic activity">
    <reaction evidence="3">
        <text>2-C-methyl-D-erythritol 4-phosphate + CTP + H(+) = 4-CDP-2-C-methyl-D-erythritol + diphosphate</text>
        <dbReference type="Rhea" id="RHEA:13429"/>
        <dbReference type="ChEBI" id="CHEBI:15378"/>
        <dbReference type="ChEBI" id="CHEBI:33019"/>
        <dbReference type="ChEBI" id="CHEBI:37563"/>
        <dbReference type="ChEBI" id="CHEBI:57823"/>
        <dbReference type="ChEBI" id="CHEBI:58262"/>
        <dbReference type="EC" id="2.7.7.60"/>
    </reaction>
</comment>
<dbReference type="EMBL" id="FQVU01000002">
    <property type="protein sequence ID" value="SHG07062.1"/>
    <property type="molecule type" value="Genomic_DNA"/>
</dbReference>
<keyword evidence="2 3" id="KW-0548">Nucleotidyltransferase</keyword>
<dbReference type="HAMAP" id="MF_00108">
    <property type="entry name" value="IspD"/>
    <property type="match status" value="1"/>
</dbReference>
<dbReference type="PANTHER" id="PTHR32125:SF4">
    <property type="entry name" value="2-C-METHYL-D-ERYTHRITOL 4-PHOSPHATE CYTIDYLYLTRANSFERASE, CHLOROPLASTIC"/>
    <property type="match status" value="1"/>
</dbReference>
<comment type="similarity">
    <text evidence="3">Belongs to the IspD/TarI cytidylyltransferase family. IspD subfamily.</text>
</comment>
<accession>A0A1M5GUG7</accession>
<dbReference type="PIRSF" id="PIRSF036586">
    <property type="entry name" value="CDP-ribitol_syn"/>
    <property type="match status" value="1"/>
</dbReference>
<dbReference type="SUPFAM" id="SSF53448">
    <property type="entry name" value="Nucleotide-diphospho-sugar transferases"/>
    <property type="match status" value="1"/>
</dbReference>
<gene>
    <name evidence="3" type="primary">ispD</name>
    <name evidence="4" type="ORF">SAMN05443575_1288</name>
</gene>
<dbReference type="CDD" id="cd02516">
    <property type="entry name" value="CDP-ME_synthetase"/>
    <property type="match status" value="1"/>
</dbReference>
<evidence type="ECO:0000256" key="3">
    <source>
        <dbReference type="HAMAP-Rule" id="MF_00108"/>
    </source>
</evidence>
<keyword evidence="3" id="KW-0414">Isoprene biosynthesis</keyword>
<dbReference type="PRINTS" id="PR00081">
    <property type="entry name" value="GDHRDH"/>
</dbReference>
<reference evidence="4 5" key="1">
    <citation type="submission" date="2016-11" db="EMBL/GenBank/DDBJ databases">
        <authorList>
            <person name="Jaros S."/>
            <person name="Januszkiewicz K."/>
            <person name="Wedrychowicz H."/>
        </authorList>
    </citation>
    <scope>NUCLEOTIDE SEQUENCE [LARGE SCALE GENOMIC DNA]</scope>
    <source>
        <strain evidence="4 5">DSM 45627</strain>
    </source>
</reference>
<dbReference type="InterPro" id="IPR034683">
    <property type="entry name" value="IspD/TarI"/>
</dbReference>
<feature type="site" description="Transition state stabilizer" evidence="3">
    <location>
        <position position="30"/>
    </location>
</feature>